<keyword evidence="4 7" id="KW-0500">Molybdenum</keyword>
<evidence type="ECO:0000256" key="1">
    <source>
        <dbReference type="ARBA" id="ARBA00002901"/>
    </source>
</evidence>
<gene>
    <name evidence="9" type="ORF">P7079_03820</name>
</gene>
<evidence type="ECO:0000313" key="9">
    <source>
        <dbReference type="EMBL" id="WFM84111.1"/>
    </source>
</evidence>
<dbReference type="InterPro" id="IPR036688">
    <property type="entry name" value="MoeA_C_domain_IV_sf"/>
</dbReference>
<keyword evidence="7" id="KW-0479">Metal-binding</keyword>
<keyword evidence="7" id="KW-0808">Transferase</keyword>
<comment type="similarity">
    <text evidence="3 7">Belongs to the MoeA family.</text>
</comment>
<protein>
    <recommendedName>
        <fullName evidence="7">Molybdopterin molybdenumtransferase</fullName>
        <ecNumber evidence="7">2.10.1.1</ecNumber>
    </recommendedName>
</protein>
<organism evidence="9 10">
    <name type="scientific">Arcanobacterium canis</name>
    <dbReference type="NCBI Taxonomy" id="999183"/>
    <lineage>
        <taxon>Bacteria</taxon>
        <taxon>Bacillati</taxon>
        <taxon>Actinomycetota</taxon>
        <taxon>Actinomycetes</taxon>
        <taxon>Actinomycetales</taxon>
        <taxon>Actinomycetaceae</taxon>
        <taxon>Arcanobacterium</taxon>
    </lineage>
</organism>
<dbReference type="NCBIfam" id="NF045515">
    <property type="entry name" value="Glp_gephyrin"/>
    <property type="match status" value="1"/>
</dbReference>
<dbReference type="SUPFAM" id="SSF63882">
    <property type="entry name" value="MoeA N-terminal region -like"/>
    <property type="match status" value="1"/>
</dbReference>
<sequence>MKTVEEHFSDVLALAHPTQIEYVSLEQAWGRTLAANLTARYPVPPFTNAAMDGFAVRCDDVNVGQPLAVVADTAAGDSAGELTEPATAVRIMTGAPIPAGADAVVRVEDTIDAEKNMLPTAPTQVVPTSNVLRGANVRFQGEDVAVGDPVLERGTRLSPTHVSALASVGYGQVPVHKRVRVTVISTGHELRAPGEDLLPGQIPDSNSLLVAGLLRECHADIHIRSVASDQNGTFAEAFDKAAAESDLVITTGGVSMGAFDVVKATLTSRGIAFAPVAMQPGKPQGWGSAGKTAVLCLPGNPVSVFVSMQLFALPLVRAMQGGIVDDVYCHTEVAAAGTGWKHKIGRTQFMPARIRDGHIYPASAGGSGSHLVASLPRAHVLAITPADHGNVCAGDDVRFLRYAL</sequence>
<evidence type="ECO:0000256" key="6">
    <source>
        <dbReference type="ARBA" id="ARBA00047317"/>
    </source>
</evidence>
<reference evidence="9 10" key="1">
    <citation type="submission" date="2023-03" db="EMBL/GenBank/DDBJ databases">
        <title>Complete genome of Arcanobacterium canis strain DSM 25104 isolated in 2010 from a canine otitis externa in Germany.</title>
        <authorList>
            <person name="Borowiak M."/>
            <person name="Kreitlow A."/>
            <person name="Malorny B."/>
            <person name="Laemmler C."/>
            <person name="Prenger-Berninghoff E."/>
            <person name="Ploetz M."/>
            <person name="Abdulmawjood A."/>
        </authorList>
    </citation>
    <scope>NUCLEOTIDE SEQUENCE [LARGE SCALE GENOMIC DNA]</scope>
    <source>
        <strain evidence="9 10">DSM 25104</strain>
    </source>
</reference>
<dbReference type="Gene3D" id="2.40.340.10">
    <property type="entry name" value="MoeA, C-terminal, domain IV"/>
    <property type="match status" value="1"/>
</dbReference>
<dbReference type="Proteomes" id="UP001215216">
    <property type="component" value="Chromosome"/>
</dbReference>
<dbReference type="Gene3D" id="3.90.105.10">
    <property type="entry name" value="Molybdopterin biosynthesis moea protein, domain 2"/>
    <property type="match status" value="1"/>
</dbReference>
<dbReference type="InterPro" id="IPR005111">
    <property type="entry name" value="MoeA_C_domain_IV"/>
</dbReference>
<evidence type="ECO:0000259" key="8">
    <source>
        <dbReference type="SMART" id="SM00852"/>
    </source>
</evidence>
<dbReference type="SUPFAM" id="SSF53218">
    <property type="entry name" value="Molybdenum cofactor biosynthesis proteins"/>
    <property type="match status" value="1"/>
</dbReference>
<dbReference type="SUPFAM" id="SSF63867">
    <property type="entry name" value="MoeA C-terminal domain-like"/>
    <property type="match status" value="1"/>
</dbReference>
<feature type="domain" description="MoaB/Mog" evidence="8">
    <location>
        <begin position="182"/>
        <end position="318"/>
    </location>
</feature>
<keyword evidence="5 7" id="KW-0501">Molybdenum cofactor biosynthesis</keyword>
<dbReference type="CDD" id="cd00887">
    <property type="entry name" value="MoeA"/>
    <property type="match status" value="1"/>
</dbReference>
<evidence type="ECO:0000256" key="2">
    <source>
        <dbReference type="ARBA" id="ARBA00005046"/>
    </source>
</evidence>
<dbReference type="Gene3D" id="2.170.190.11">
    <property type="entry name" value="Molybdopterin biosynthesis moea protein, domain 3"/>
    <property type="match status" value="1"/>
</dbReference>
<comment type="pathway">
    <text evidence="2 7">Cofactor biosynthesis; molybdopterin biosynthesis.</text>
</comment>
<dbReference type="EMBL" id="CP121208">
    <property type="protein sequence ID" value="WFM84111.1"/>
    <property type="molecule type" value="Genomic_DNA"/>
</dbReference>
<dbReference type="Pfam" id="PF00994">
    <property type="entry name" value="MoCF_biosynth"/>
    <property type="match status" value="1"/>
</dbReference>
<dbReference type="RefSeq" id="WP_278013506.1">
    <property type="nucleotide sequence ID" value="NZ_CP121208.1"/>
</dbReference>
<name>A0ABY8G012_9ACTO</name>
<dbReference type="Pfam" id="PF03454">
    <property type="entry name" value="MoeA_C"/>
    <property type="match status" value="1"/>
</dbReference>
<dbReference type="PANTHER" id="PTHR10192:SF5">
    <property type="entry name" value="GEPHYRIN"/>
    <property type="match status" value="1"/>
</dbReference>
<dbReference type="SMART" id="SM00852">
    <property type="entry name" value="MoCF_biosynth"/>
    <property type="match status" value="1"/>
</dbReference>
<keyword evidence="7" id="KW-0460">Magnesium</keyword>
<evidence type="ECO:0000313" key="10">
    <source>
        <dbReference type="Proteomes" id="UP001215216"/>
    </source>
</evidence>
<dbReference type="NCBIfam" id="TIGR00177">
    <property type="entry name" value="molyb_syn"/>
    <property type="match status" value="1"/>
</dbReference>
<comment type="catalytic activity">
    <reaction evidence="6">
        <text>adenylyl-molybdopterin + molybdate = Mo-molybdopterin + AMP + H(+)</text>
        <dbReference type="Rhea" id="RHEA:35047"/>
        <dbReference type="ChEBI" id="CHEBI:15378"/>
        <dbReference type="ChEBI" id="CHEBI:36264"/>
        <dbReference type="ChEBI" id="CHEBI:62727"/>
        <dbReference type="ChEBI" id="CHEBI:71302"/>
        <dbReference type="ChEBI" id="CHEBI:456215"/>
        <dbReference type="EC" id="2.10.1.1"/>
    </reaction>
</comment>
<dbReference type="InterPro" id="IPR036135">
    <property type="entry name" value="MoeA_linker/N_sf"/>
</dbReference>
<evidence type="ECO:0000256" key="7">
    <source>
        <dbReference type="RuleBase" id="RU365090"/>
    </source>
</evidence>
<dbReference type="PANTHER" id="PTHR10192">
    <property type="entry name" value="MOLYBDOPTERIN BIOSYNTHESIS PROTEIN"/>
    <property type="match status" value="1"/>
</dbReference>
<proteinExistence type="inferred from homology"/>
<dbReference type="InterPro" id="IPR038987">
    <property type="entry name" value="MoeA-like"/>
</dbReference>
<evidence type="ECO:0000256" key="5">
    <source>
        <dbReference type="ARBA" id="ARBA00023150"/>
    </source>
</evidence>
<evidence type="ECO:0000256" key="4">
    <source>
        <dbReference type="ARBA" id="ARBA00022505"/>
    </source>
</evidence>
<evidence type="ECO:0000256" key="3">
    <source>
        <dbReference type="ARBA" id="ARBA00010763"/>
    </source>
</evidence>
<keyword evidence="10" id="KW-1185">Reference proteome</keyword>
<comment type="function">
    <text evidence="1 7">Catalyzes the insertion of molybdate into adenylated molybdopterin with the concomitant release of AMP.</text>
</comment>
<accession>A0ABY8G012</accession>
<dbReference type="InterPro" id="IPR001453">
    <property type="entry name" value="MoaB/Mog_dom"/>
</dbReference>
<dbReference type="Pfam" id="PF03453">
    <property type="entry name" value="MoeA_N"/>
    <property type="match status" value="1"/>
</dbReference>
<comment type="cofactor">
    <cofactor evidence="7">
        <name>Mg(2+)</name>
        <dbReference type="ChEBI" id="CHEBI:18420"/>
    </cofactor>
</comment>
<dbReference type="InterPro" id="IPR005110">
    <property type="entry name" value="MoeA_linker/N"/>
</dbReference>
<dbReference type="Gene3D" id="3.40.980.10">
    <property type="entry name" value="MoaB/Mog-like domain"/>
    <property type="match status" value="1"/>
</dbReference>
<dbReference type="EC" id="2.10.1.1" evidence="7"/>
<dbReference type="InterPro" id="IPR036425">
    <property type="entry name" value="MoaB/Mog-like_dom_sf"/>
</dbReference>